<dbReference type="AlphaFoldDB" id="A0AAN7UXN1"/>
<gene>
    <name evidence="13" type="ORF">RRF57_005224</name>
</gene>
<feature type="binding site" evidence="8">
    <location>
        <position position="589"/>
    </location>
    <ligand>
        <name>Ca(2+)</name>
        <dbReference type="ChEBI" id="CHEBI:29108"/>
    </ligand>
</feature>
<dbReference type="SUPFAM" id="SSF48225">
    <property type="entry name" value="Seven-hairpin glycosidases"/>
    <property type="match status" value="1"/>
</dbReference>
<evidence type="ECO:0000256" key="8">
    <source>
        <dbReference type="PIRSR" id="PIRSR601382-2"/>
    </source>
</evidence>
<feature type="disulfide bond" evidence="9">
    <location>
        <begin position="406"/>
        <end position="435"/>
    </location>
</feature>
<dbReference type="PANTHER" id="PTHR11742">
    <property type="entry name" value="MANNOSYL-OLIGOSACCHARIDE ALPHA-1,2-MANNOSIDASE-RELATED"/>
    <property type="match status" value="1"/>
</dbReference>
<dbReference type="InterPro" id="IPR050749">
    <property type="entry name" value="Glycosyl_Hydrolase_47"/>
</dbReference>
<dbReference type="GO" id="GO:0016020">
    <property type="term" value="C:membrane"/>
    <property type="evidence" value="ECO:0007669"/>
    <property type="project" value="InterPro"/>
</dbReference>
<evidence type="ECO:0000256" key="1">
    <source>
        <dbReference type="ARBA" id="ARBA00001913"/>
    </source>
</evidence>
<comment type="pathway">
    <text evidence="2">Protein modification; protein glycosylation.</text>
</comment>
<dbReference type="EMBL" id="JAWHQM010000012">
    <property type="protein sequence ID" value="KAK5629509.1"/>
    <property type="molecule type" value="Genomic_DNA"/>
</dbReference>
<keyword evidence="11" id="KW-0812">Transmembrane</keyword>
<feature type="active site" evidence="7">
    <location>
        <position position="335"/>
    </location>
</feature>
<organism evidence="13 14">
    <name type="scientific">Xylaria bambusicola</name>
    <dbReference type="NCBI Taxonomy" id="326684"/>
    <lineage>
        <taxon>Eukaryota</taxon>
        <taxon>Fungi</taxon>
        <taxon>Dikarya</taxon>
        <taxon>Ascomycota</taxon>
        <taxon>Pezizomycotina</taxon>
        <taxon>Sordariomycetes</taxon>
        <taxon>Xylariomycetidae</taxon>
        <taxon>Xylariales</taxon>
        <taxon>Xylariaceae</taxon>
        <taxon>Xylaria</taxon>
    </lineage>
</organism>
<dbReference type="GO" id="GO:0004571">
    <property type="term" value="F:mannosyl-oligosaccharide 1,2-alpha-mannosidase activity"/>
    <property type="evidence" value="ECO:0007669"/>
    <property type="project" value="InterPro"/>
</dbReference>
<name>A0AAN7UXN1_9PEZI</name>
<keyword evidence="5" id="KW-0560">Oxidoreductase</keyword>
<dbReference type="Proteomes" id="UP001305414">
    <property type="component" value="Unassembled WGS sequence"/>
</dbReference>
<reference evidence="13 14" key="1">
    <citation type="submission" date="2023-10" db="EMBL/GenBank/DDBJ databases">
        <title>Draft genome sequence of Xylaria bambusicola isolate GMP-LS, the root and basal stem rot pathogen of sugarcane in Indonesia.</title>
        <authorList>
            <person name="Selvaraj P."/>
            <person name="Muralishankar V."/>
            <person name="Muruganantham S."/>
            <person name="Sp S."/>
            <person name="Haryani S."/>
            <person name="Lau K.J.X."/>
            <person name="Naqvi N.I."/>
        </authorList>
    </citation>
    <scope>NUCLEOTIDE SEQUENCE [LARGE SCALE GENOMIC DNA]</scope>
    <source>
        <strain evidence="13">GMP-LS</strain>
    </source>
</reference>
<dbReference type="GO" id="GO:0005509">
    <property type="term" value="F:calcium ion binding"/>
    <property type="evidence" value="ECO:0007669"/>
    <property type="project" value="InterPro"/>
</dbReference>
<keyword evidence="10" id="KW-0326">Glycosidase</keyword>
<dbReference type="Pfam" id="PF02668">
    <property type="entry name" value="TauD"/>
    <property type="match status" value="1"/>
</dbReference>
<dbReference type="InterPro" id="IPR003819">
    <property type="entry name" value="TauD/TfdA-like"/>
</dbReference>
<evidence type="ECO:0000256" key="2">
    <source>
        <dbReference type="ARBA" id="ARBA00004922"/>
    </source>
</evidence>
<dbReference type="FunFam" id="1.50.10.10:FF:000037">
    <property type="entry name" value="alpha-1,2-Mannosidase"/>
    <property type="match status" value="1"/>
</dbReference>
<evidence type="ECO:0000256" key="3">
    <source>
        <dbReference type="ARBA" id="ARBA00007658"/>
    </source>
</evidence>
<feature type="active site" evidence="7">
    <location>
        <position position="500"/>
    </location>
</feature>
<keyword evidence="6 9" id="KW-1015">Disulfide bond</keyword>
<dbReference type="Gene3D" id="3.60.130.10">
    <property type="entry name" value="Clavaminate synthase-like"/>
    <property type="match status" value="1"/>
</dbReference>
<feature type="transmembrane region" description="Helical" evidence="11">
    <location>
        <begin position="20"/>
        <end position="41"/>
    </location>
</feature>
<dbReference type="InterPro" id="IPR001382">
    <property type="entry name" value="Glyco_hydro_47"/>
</dbReference>
<comment type="cofactor">
    <cofactor evidence="1 8">
        <name>Ca(2+)</name>
        <dbReference type="ChEBI" id="CHEBI:29108"/>
    </cofactor>
</comment>
<dbReference type="InterPro" id="IPR042098">
    <property type="entry name" value="TauD-like_sf"/>
</dbReference>
<dbReference type="Pfam" id="PF01532">
    <property type="entry name" value="Glyco_hydro_47"/>
    <property type="match status" value="1"/>
</dbReference>
<dbReference type="GO" id="GO:0016491">
    <property type="term" value="F:oxidoreductase activity"/>
    <property type="evidence" value="ECO:0007669"/>
    <property type="project" value="UniProtKB-KW"/>
</dbReference>
<dbReference type="GO" id="GO:0005783">
    <property type="term" value="C:endoplasmic reticulum"/>
    <property type="evidence" value="ECO:0007669"/>
    <property type="project" value="TreeGrafter"/>
</dbReference>
<keyword evidence="14" id="KW-1185">Reference proteome</keyword>
<evidence type="ECO:0000313" key="14">
    <source>
        <dbReference type="Proteomes" id="UP001305414"/>
    </source>
</evidence>
<feature type="active site" description="Proton donor" evidence="7">
    <location>
        <position position="199"/>
    </location>
</feature>
<dbReference type="GO" id="GO:0036503">
    <property type="term" value="P:ERAD pathway"/>
    <property type="evidence" value="ECO:0007669"/>
    <property type="project" value="UniProtKB-ARBA"/>
</dbReference>
<keyword evidence="11" id="KW-1133">Transmembrane helix</keyword>
<sequence length="1010" mass="114778">MSSRGSKHWTLLRSRRTRKYRSAAILIACALFIFWTLIHFWSLSGSNFSKLQRYMNDRPLSQQIASKSSFDWSQVPYKYPPGPLTPLPTGRPKSFPKVQFRHKAGDAEHERLRKSRQRKVRETFIADWEAYKKYAWLKDALKPISGGFDDQFSGWAATLVDSLDTLWILGLRVEFDEAVEAVAQIDFGQSTSSRVNIFETNIRYLGGLIAAYDLSKREVLLAKAIELGDLIYAGFNTKNRMPVDFIDFDAAKTGEGLTAEASVVSASPGTLSLELTRLSQITGDPKYYDAISRVMDVFYEGQPRSRLPGLWPTFVSMSEQNVTFGDDFTLAGSADSLYEYLPKMHVLLSGLEPKYEEMSRRFLEAAKALIFRPMIPTNEPILIPSSGRVAGDGNVMLDQETEHLGCYLGGVYALAGKLLGEKGYVDTGSRLTLGCVYGYRSFPTGIMPERLNMVACDSVEKCEWDEIKFDEERSKQHEWKEHLPLGFTTAKDPRYLLRPEAIESVFIMYRVTGDPIWLKRGWEMFKAIVNGTRTGLGTHASVKDVTRKIPTLTQEDYMESFWFAETLKYFYLLFSPPDIISLDDFVFNTEAHPFLRTNISGQKEEKRIVRRMSTVTVTSTALEALPPPGQPDISYHPDYEKWQARIARRQQEGNLPTSIPKGFPEKLTGDLVWDGETIADKYDWTFVFSTEHLAEIDQAVAHFKGLNKPLGAINQETFPLPTLHAELRRLSAELHSGHGFFVLRGLDVDRYTREENVIIYAGVSSHVASVRGRQDHQFNGETADVTLTHIKDLTWSHGNKLIGSPAYTTDKQVFHTDRGDIVSLFALETSASGGASKLASTWRVYNEIAVTRPDLIHTLSENWQMEIYIPLPGHGFHTRASRLEYARRYFVGFGALPRNPAIPPITEAQAEALDTLHYLGERFCVNTNFQKGDIQYINNLAIFHARDGFTDTPDKRRHLLRLWLRDTENAWETPRALQPQWDRLYKNVTVENQVLPLEPYIRSSAGHRSR</sequence>
<feature type="active site" description="Proton donor" evidence="7">
    <location>
        <position position="449"/>
    </location>
</feature>
<dbReference type="EC" id="3.2.1.-" evidence="10"/>
<protein>
    <recommendedName>
        <fullName evidence="10">alpha-1,2-Mannosidase</fullName>
        <ecNumber evidence="10">3.2.1.-</ecNumber>
    </recommendedName>
</protein>
<evidence type="ECO:0000256" key="5">
    <source>
        <dbReference type="ARBA" id="ARBA00023002"/>
    </source>
</evidence>
<proteinExistence type="inferred from homology"/>
<evidence type="ECO:0000256" key="11">
    <source>
        <dbReference type="SAM" id="Phobius"/>
    </source>
</evidence>
<feature type="domain" description="TauD/TfdA-like" evidence="12">
    <location>
        <begin position="708"/>
        <end position="963"/>
    </location>
</feature>
<dbReference type="InterPro" id="IPR036026">
    <property type="entry name" value="Seven-hairpin_glycosidases"/>
</dbReference>
<evidence type="ECO:0000256" key="10">
    <source>
        <dbReference type="RuleBase" id="RU361193"/>
    </source>
</evidence>
<evidence type="ECO:0000256" key="9">
    <source>
        <dbReference type="PIRSR" id="PIRSR601382-3"/>
    </source>
</evidence>
<evidence type="ECO:0000256" key="7">
    <source>
        <dbReference type="PIRSR" id="PIRSR601382-1"/>
    </source>
</evidence>
<keyword evidence="11" id="KW-0472">Membrane</keyword>
<dbReference type="InterPro" id="IPR012341">
    <property type="entry name" value="6hp_glycosidase-like_sf"/>
</dbReference>
<comment type="similarity">
    <text evidence="3 10">Belongs to the glycosyl hydrolase 47 family.</text>
</comment>
<keyword evidence="8" id="KW-0479">Metal-binding</keyword>
<evidence type="ECO:0000256" key="6">
    <source>
        <dbReference type="ARBA" id="ARBA00023157"/>
    </source>
</evidence>
<evidence type="ECO:0000313" key="13">
    <source>
        <dbReference type="EMBL" id="KAK5629509.1"/>
    </source>
</evidence>
<dbReference type="Gene3D" id="1.50.10.10">
    <property type="match status" value="1"/>
</dbReference>
<keyword evidence="4 10" id="KW-0378">Hydrolase</keyword>
<dbReference type="PANTHER" id="PTHR11742:SF29">
    <property type="entry name" value="ALPHA-1,2-MANNOSIDASE"/>
    <property type="match status" value="1"/>
</dbReference>
<dbReference type="PRINTS" id="PR00747">
    <property type="entry name" value="GLYHDRLASE47"/>
</dbReference>
<evidence type="ECO:0000256" key="4">
    <source>
        <dbReference type="ARBA" id="ARBA00022801"/>
    </source>
</evidence>
<dbReference type="GO" id="GO:0005975">
    <property type="term" value="P:carbohydrate metabolic process"/>
    <property type="evidence" value="ECO:0007669"/>
    <property type="project" value="InterPro"/>
</dbReference>
<accession>A0AAN7UXN1</accession>
<dbReference type="FunFam" id="3.60.130.10:FF:000011">
    <property type="entry name" value="Taurine catabolism dioxygenase TauD"/>
    <property type="match status" value="1"/>
</dbReference>
<comment type="caution">
    <text evidence="13">The sequence shown here is derived from an EMBL/GenBank/DDBJ whole genome shotgun (WGS) entry which is preliminary data.</text>
</comment>
<evidence type="ECO:0000259" key="12">
    <source>
        <dbReference type="Pfam" id="PF02668"/>
    </source>
</evidence>
<dbReference type="SUPFAM" id="SSF51197">
    <property type="entry name" value="Clavaminate synthase-like"/>
    <property type="match status" value="1"/>
</dbReference>
<keyword evidence="8" id="KW-0106">Calcium</keyword>